<dbReference type="InterPro" id="IPR007627">
    <property type="entry name" value="RNA_pol_sigma70_r2"/>
</dbReference>
<protein>
    <submittedName>
        <fullName evidence="7">RNA polymerase sigma-70 factor, ECF subfamily</fullName>
    </submittedName>
</protein>
<dbReference type="Proteomes" id="UP000199109">
    <property type="component" value="Unassembled WGS sequence"/>
</dbReference>
<dbReference type="RefSeq" id="WP_091873916.1">
    <property type="nucleotide sequence ID" value="NZ_FNAO01000012.1"/>
</dbReference>
<reference evidence="7 8" key="1">
    <citation type="submission" date="2016-10" db="EMBL/GenBank/DDBJ databases">
        <authorList>
            <person name="de Groot N.N."/>
        </authorList>
    </citation>
    <scope>NUCLEOTIDE SEQUENCE [LARGE SCALE GENOMIC DNA]</scope>
    <source>
        <strain evidence="7 8">DSM 23421</strain>
    </source>
</reference>
<gene>
    <name evidence="7" type="ORF">SAMN05421636_11251</name>
</gene>
<proteinExistence type="inferred from homology"/>
<keyword evidence="3" id="KW-0731">Sigma factor</keyword>
<dbReference type="InterPro" id="IPR013249">
    <property type="entry name" value="RNA_pol_sigma70_r4_t2"/>
</dbReference>
<dbReference type="SUPFAM" id="SSF88659">
    <property type="entry name" value="Sigma3 and sigma4 domains of RNA polymerase sigma factors"/>
    <property type="match status" value="1"/>
</dbReference>
<evidence type="ECO:0000256" key="3">
    <source>
        <dbReference type="ARBA" id="ARBA00023082"/>
    </source>
</evidence>
<dbReference type="NCBIfam" id="TIGR02937">
    <property type="entry name" value="sigma70-ECF"/>
    <property type="match status" value="1"/>
</dbReference>
<evidence type="ECO:0000256" key="1">
    <source>
        <dbReference type="ARBA" id="ARBA00010641"/>
    </source>
</evidence>
<dbReference type="GO" id="GO:0003677">
    <property type="term" value="F:DNA binding"/>
    <property type="evidence" value="ECO:0007669"/>
    <property type="project" value="InterPro"/>
</dbReference>
<dbReference type="InterPro" id="IPR036388">
    <property type="entry name" value="WH-like_DNA-bd_sf"/>
</dbReference>
<dbReference type="InterPro" id="IPR039425">
    <property type="entry name" value="RNA_pol_sigma-70-like"/>
</dbReference>
<dbReference type="GO" id="GO:0016987">
    <property type="term" value="F:sigma factor activity"/>
    <property type="evidence" value="ECO:0007669"/>
    <property type="project" value="UniProtKB-KW"/>
</dbReference>
<feature type="domain" description="RNA polymerase sigma-70 region 2" evidence="5">
    <location>
        <begin position="25"/>
        <end position="90"/>
    </location>
</feature>
<dbReference type="Pfam" id="PF08281">
    <property type="entry name" value="Sigma70_r4_2"/>
    <property type="match status" value="1"/>
</dbReference>
<keyword evidence="2" id="KW-0805">Transcription regulation</keyword>
<dbReference type="InterPro" id="IPR013324">
    <property type="entry name" value="RNA_pol_sigma_r3/r4-like"/>
</dbReference>
<comment type="similarity">
    <text evidence="1">Belongs to the sigma-70 factor family. ECF subfamily.</text>
</comment>
<dbReference type="InterPro" id="IPR013325">
    <property type="entry name" value="RNA_pol_sigma_r2"/>
</dbReference>
<evidence type="ECO:0000313" key="7">
    <source>
        <dbReference type="EMBL" id="SDF12758.1"/>
    </source>
</evidence>
<evidence type="ECO:0000256" key="2">
    <source>
        <dbReference type="ARBA" id="ARBA00023015"/>
    </source>
</evidence>
<dbReference type="EMBL" id="FNAO01000012">
    <property type="protein sequence ID" value="SDF12758.1"/>
    <property type="molecule type" value="Genomic_DNA"/>
</dbReference>
<dbReference type="GO" id="GO:0006352">
    <property type="term" value="P:DNA-templated transcription initiation"/>
    <property type="evidence" value="ECO:0007669"/>
    <property type="project" value="InterPro"/>
</dbReference>
<dbReference type="Gene3D" id="1.10.10.10">
    <property type="entry name" value="Winged helix-like DNA-binding domain superfamily/Winged helix DNA-binding domain"/>
    <property type="match status" value="1"/>
</dbReference>
<feature type="domain" description="RNA polymerase sigma factor 70 region 4 type 2" evidence="6">
    <location>
        <begin position="124"/>
        <end position="173"/>
    </location>
</feature>
<dbReference type="OrthoDB" id="1027298at2"/>
<dbReference type="STRING" id="641691.SAMN05421636_11251"/>
<evidence type="ECO:0000256" key="4">
    <source>
        <dbReference type="ARBA" id="ARBA00023163"/>
    </source>
</evidence>
<accession>A0A1G7IJL4</accession>
<sequence length="184" mass="21606">MNSPSDQRHIHRVLSGEKDAFRYFVRNYQEMGYSVAISIVKNDMDAKDAVQNAFIRAFRSLRSFRQDSQFSTWFYKIVVNESLKQIKRGKSNNETVSFKDDTKDYGPIFNEAMNKLEVEDRNIRIDNALNLMKPKEALVLKLHYLGEQRIEEIEKTTGFTKSNIKVLLFRARKSFSALFVQYKN</sequence>
<keyword evidence="4" id="KW-0804">Transcription</keyword>
<evidence type="ECO:0000259" key="5">
    <source>
        <dbReference type="Pfam" id="PF04542"/>
    </source>
</evidence>
<name>A0A1G7IJL4_9FLAO</name>
<evidence type="ECO:0000313" key="8">
    <source>
        <dbReference type="Proteomes" id="UP000199109"/>
    </source>
</evidence>
<dbReference type="Pfam" id="PF04542">
    <property type="entry name" value="Sigma70_r2"/>
    <property type="match status" value="1"/>
</dbReference>
<dbReference type="AlphaFoldDB" id="A0A1G7IJL4"/>
<dbReference type="PANTHER" id="PTHR43133:SF51">
    <property type="entry name" value="RNA POLYMERASE SIGMA FACTOR"/>
    <property type="match status" value="1"/>
</dbReference>
<dbReference type="Gene3D" id="1.10.1740.10">
    <property type="match status" value="1"/>
</dbReference>
<evidence type="ECO:0000259" key="6">
    <source>
        <dbReference type="Pfam" id="PF08281"/>
    </source>
</evidence>
<keyword evidence="8" id="KW-1185">Reference proteome</keyword>
<dbReference type="InterPro" id="IPR014284">
    <property type="entry name" value="RNA_pol_sigma-70_dom"/>
</dbReference>
<dbReference type="PANTHER" id="PTHR43133">
    <property type="entry name" value="RNA POLYMERASE ECF-TYPE SIGMA FACTO"/>
    <property type="match status" value="1"/>
</dbReference>
<organism evidence="7 8">
    <name type="scientific">Pricia antarctica</name>
    <dbReference type="NCBI Taxonomy" id="641691"/>
    <lineage>
        <taxon>Bacteria</taxon>
        <taxon>Pseudomonadati</taxon>
        <taxon>Bacteroidota</taxon>
        <taxon>Flavobacteriia</taxon>
        <taxon>Flavobacteriales</taxon>
        <taxon>Flavobacteriaceae</taxon>
        <taxon>Pricia</taxon>
    </lineage>
</organism>
<dbReference type="SUPFAM" id="SSF88946">
    <property type="entry name" value="Sigma2 domain of RNA polymerase sigma factors"/>
    <property type="match status" value="1"/>
</dbReference>